<sequence length="173" mass="19419">MSNNRVFGVTGWKNSGKTQLVVRLVEEFTRRGFKVSTVKHAHHNFDIDRQGADSYRHREAGASEVALVSGRRWALMHELRSEDEPPLDAILDRLAPCDLVIIEGYKRESHPKIEARRRESKNSEPLSESDPAIVAIASDHAISDQRLPVFDLDDISSIADFIATVSELKETDG</sequence>
<evidence type="ECO:0000256" key="1">
    <source>
        <dbReference type="SAM" id="MobiDB-lite"/>
    </source>
</evidence>
<dbReference type="GO" id="GO:0005525">
    <property type="term" value="F:GTP binding"/>
    <property type="evidence" value="ECO:0007669"/>
    <property type="project" value="InterPro"/>
</dbReference>
<comment type="caution">
    <text evidence="3">The sequence shown here is derived from an EMBL/GenBank/DDBJ whole genome shotgun (WGS) entry which is preliminary data.</text>
</comment>
<dbReference type="PANTHER" id="PTHR40072:SF1">
    <property type="entry name" value="MOLYBDOPTERIN-GUANINE DINUCLEOTIDE BIOSYNTHESIS ADAPTER PROTEIN"/>
    <property type="match status" value="1"/>
</dbReference>
<feature type="compositionally biased region" description="Basic and acidic residues" evidence="1">
    <location>
        <begin position="111"/>
        <end position="122"/>
    </location>
</feature>
<dbReference type="PANTHER" id="PTHR40072">
    <property type="entry name" value="MOLYBDOPTERIN-GUANINE DINUCLEOTIDE BIOSYNTHESIS ADAPTER PROTEIN-RELATED"/>
    <property type="match status" value="1"/>
</dbReference>
<proteinExistence type="predicted"/>
<dbReference type="SUPFAM" id="SSF52540">
    <property type="entry name" value="P-loop containing nucleoside triphosphate hydrolases"/>
    <property type="match status" value="1"/>
</dbReference>
<dbReference type="NCBIfam" id="TIGR00176">
    <property type="entry name" value="mobB"/>
    <property type="match status" value="1"/>
</dbReference>
<dbReference type="InterPro" id="IPR004435">
    <property type="entry name" value="MobB_dom"/>
</dbReference>
<dbReference type="CDD" id="cd03116">
    <property type="entry name" value="MobB"/>
    <property type="match status" value="1"/>
</dbReference>
<gene>
    <name evidence="3" type="primary">mobB</name>
    <name evidence="3" type="ORF">DYI23_01585</name>
</gene>
<dbReference type="AlphaFoldDB" id="A0A944C6S8"/>
<dbReference type="InterPro" id="IPR052539">
    <property type="entry name" value="MGD_biosynthesis_adapter"/>
</dbReference>
<dbReference type="Proteomes" id="UP000705379">
    <property type="component" value="Unassembled WGS sequence"/>
</dbReference>
<dbReference type="InterPro" id="IPR027417">
    <property type="entry name" value="P-loop_NTPase"/>
</dbReference>
<evidence type="ECO:0000313" key="4">
    <source>
        <dbReference type="Proteomes" id="UP000705379"/>
    </source>
</evidence>
<feature type="domain" description="Molybdopterin-guanine dinucleotide biosynthesis protein B (MobB)" evidence="2">
    <location>
        <begin position="6"/>
        <end position="139"/>
    </location>
</feature>
<name>A0A944C6S8_9HYPH</name>
<dbReference type="Pfam" id="PF03205">
    <property type="entry name" value="MobB"/>
    <property type="match status" value="1"/>
</dbReference>
<dbReference type="RefSeq" id="WP_213214630.1">
    <property type="nucleotide sequence ID" value="NZ_QTKU01000001.1"/>
</dbReference>
<reference evidence="3" key="2">
    <citation type="journal article" date="2021" name="Microorganisms">
        <title>Bacterial Dimethylsulfoniopropionate Biosynthesis in the East China Sea.</title>
        <authorList>
            <person name="Liu J."/>
            <person name="Zhang Y."/>
            <person name="Liu J."/>
            <person name="Zhong H."/>
            <person name="Williams B.T."/>
            <person name="Zheng Y."/>
            <person name="Curson A.R.J."/>
            <person name="Sun C."/>
            <person name="Sun H."/>
            <person name="Song D."/>
            <person name="Wagner Mackenzie B."/>
            <person name="Bermejo Martinez A."/>
            <person name="Todd J.D."/>
            <person name="Zhang X.H."/>
        </authorList>
    </citation>
    <scope>NUCLEOTIDE SEQUENCE</scope>
    <source>
        <strain evidence="3">AESS21</strain>
    </source>
</reference>
<feature type="region of interest" description="Disordered" evidence="1">
    <location>
        <begin position="111"/>
        <end position="130"/>
    </location>
</feature>
<evidence type="ECO:0000313" key="3">
    <source>
        <dbReference type="EMBL" id="MBS8258896.1"/>
    </source>
</evidence>
<dbReference type="Gene3D" id="3.40.50.300">
    <property type="entry name" value="P-loop containing nucleotide triphosphate hydrolases"/>
    <property type="match status" value="1"/>
</dbReference>
<evidence type="ECO:0000259" key="2">
    <source>
        <dbReference type="Pfam" id="PF03205"/>
    </source>
</evidence>
<dbReference type="EMBL" id="QTKU01000001">
    <property type="protein sequence ID" value="MBS8258896.1"/>
    <property type="molecule type" value="Genomic_DNA"/>
</dbReference>
<organism evidence="3 4">
    <name type="scientific">Roseibium polysiphoniae</name>
    <dbReference type="NCBI Taxonomy" id="2571221"/>
    <lineage>
        <taxon>Bacteria</taxon>
        <taxon>Pseudomonadati</taxon>
        <taxon>Pseudomonadota</taxon>
        <taxon>Alphaproteobacteria</taxon>
        <taxon>Hyphomicrobiales</taxon>
        <taxon>Stappiaceae</taxon>
        <taxon>Roseibium</taxon>
    </lineage>
</organism>
<reference evidence="3" key="1">
    <citation type="submission" date="2018-08" db="EMBL/GenBank/DDBJ databases">
        <authorList>
            <person name="Jin W."/>
            <person name="Wang H."/>
            <person name="Yang Y."/>
            <person name="Li M."/>
            <person name="Liu J."/>
        </authorList>
    </citation>
    <scope>NUCLEOTIDE SEQUENCE</scope>
    <source>
        <strain evidence="3">AESS21</strain>
    </source>
</reference>
<protein>
    <submittedName>
        <fullName evidence="3">Molybdopterin-guanine dinucleotide biosynthesis protein B</fullName>
    </submittedName>
</protein>
<dbReference type="GO" id="GO:0006777">
    <property type="term" value="P:Mo-molybdopterin cofactor biosynthetic process"/>
    <property type="evidence" value="ECO:0007669"/>
    <property type="project" value="InterPro"/>
</dbReference>
<accession>A0A944C6S8</accession>